<evidence type="ECO:0000313" key="1">
    <source>
        <dbReference type="EMBL" id="SVB34902.1"/>
    </source>
</evidence>
<dbReference type="EMBL" id="UINC01038216">
    <property type="protein sequence ID" value="SVB34902.1"/>
    <property type="molecule type" value="Genomic_DNA"/>
</dbReference>
<accession>A0A382DA50</accession>
<proteinExistence type="predicted"/>
<organism evidence="1">
    <name type="scientific">marine metagenome</name>
    <dbReference type="NCBI Taxonomy" id="408172"/>
    <lineage>
        <taxon>unclassified sequences</taxon>
        <taxon>metagenomes</taxon>
        <taxon>ecological metagenomes</taxon>
    </lineage>
</organism>
<reference evidence="1" key="1">
    <citation type="submission" date="2018-05" db="EMBL/GenBank/DDBJ databases">
        <authorList>
            <person name="Lanie J.A."/>
            <person name="Ng W.-L."/>
            <person name="Kazmierczak K.M."/>
            <person name="Andrzejewski T.M."/>
            <person name="Davidsen T.M."/>
            <person name="Wayne K.J."/>
            <person name="Tettelin H."/>
            <person name="Glass J.I."/>
            <person name="Rusch D."/>
            <person name="Podicherti R."/>
            <person name="Tsui H.-C.T."/>
            <person name="Winkler M.E."/>
        </authorList>
    </citation>
    <scope>NUCLEOTIDE SEQUENCE</scope>
</reference>
<feature type="non-terminal residue" evidence="1">
    <location>
        <position position="58"/>
    </location>
</feature>
<sequence length="58" mass="6561">MKKYIFYIILSFLITTSVSARKTGCEGNCENGFGKWTYTDKTTYEGNWVGTQKHGQGT</sequence>
<gene>
    <name evidence="1" type="ORF">METZ01_LOCUS187756</name>
</gene>
<name>A0A382DA50_9ZZZZ</name>
<dbReference type="AlphaFoldDB" id="A0A382DA50"/>
<dbReference type="SUPFAM" id="SSF82185">
    <property type="entry name" value="Histone H3 K4-specific methyltransferase SET7/9 N-terminal domain"/>
    <property type="match status" value="1"/>
</dbReference>
<protein>
    <submittedName>
        <fullName evidence="1">Uncharacterized protein</fullName>
    </submittedName>
</protein>